<name>U5D5V4_9CHRO</name>
<dbReference type="Proteomes" id="UP000016960">
    <property type="component" value="Unassembled WGS sequence"/>
</dbReference>
<comment type="caution">
    <text evidence="1">The sequence shown here is derived from an EMBL/GenBank/DDBJ whole genome shotgun (WGS) entry which is preliminary data.</text>
</comment>
<accession>U5D5V4</accession>
<gene>
    <name evidence="1" type="ORF">KR51_00035260</name>
</gene>
<protein>
    <submittedName>
        <fullName evidence="1">Uncharacterized protein</fullName>
    </submittedName>
</protein>
<sequence length="92" mass="10208">MVWLVIACNLVVVLVNAYVAAALWRSRRTCARLADTLEELELTLPVWLVDTAAALAFGHDCLADARNRSRQLGRLLQGGQLLLRLLEQAHSN</sequence>
<reference evidence="1 2" key="1">
    <citation type="submission" date="2013-05" db="EMBL/GenBank/DDBJ databases">
        <title>Draft genome sequence of Rubidibacter lacunae KORDI 51-2.</title>
        <authorList>
            <person name="Choi D.H."/>
            <person name="Noh J.H."/>
            <person name="Kwon K.-K."/>
            <person name="Lee J.-H."/>
            <person name="Ryu J.-Y."/>
        </authorList>
    </citation>
    <scope>NUCLEOTIDE SEQUENCE [LARGE SCALE GENOMIC DNA]</scope>
    <source>
        <strain evidence="1 2">KORDI 51-2</strain>
    </source>
</reference>
<dbReference type="InParanoid" id="U5D5V4"/>
<evidence type="ECO:0000313" key="2">
    <source>
        <dbReference type="Proteomes" id="UP000016960"/>
    </source>
</evidence>
<dbReference type="STRING" id="582515.KR51_00035260"/>
<dbReference type="RefSeq" id="WP_022609146.1">
    <property type="nucleotide sequence ID" value="NZ_ASSJ01000082.1"/>
</dbReference>
<keyword evidence="2" id="KW-1185">Reference proteome</keyword>
<evidence type="ECO:0000313" key="1">
    <source>
        <dbReference type="EMBL" id="ERN40038.1"/>
    </source>
</evidence>
<dbReference type="EMBL" id="ASSJ01000082">
    <property type="protein sequence ID" value="ERN40038.1"/>
    <property type="molecule type" value="Genomic_DNA"/>
</dbReference>
<dbReference type="AlphaFoldDB" id="U5D5V4"/>
<proteinExistence type="predicted"/>
<organism evidence="1 2">
    <name type="scientific">Rubidibacter lacunae KORDI 51-2</name>
    <dbReference type="NCBI Taxonomy" id="582515"/>
    <lineage>
        <taxon>Bacteria</taxon>
        <taxon>Bacillati</taxon>
        <taxon>Cyanobacteriota</taxon>
        <taxon>Cyanophyceae</taxon>
        <taxon>Oscillatoriophycideae</taxon>
        <taxon>Chroococcales</taxon>
        <taxon>Aphanothecaceae</taxon>
        <taxon>Rubidibacter</taxon>
    </lineage>
</organism>